<keyword evidence="1" id="KW-1133">Transmembrane helix</keyword>
<sequence>MKTRFLANTWAEFIKTKRSFALWLTVLAAAFIPAINAFILLERPEILLTKFEQTPWLTFCRFNWKNVAAVILPMYIILITNLVVQIEFRNNTWKQIYASPRSFADIFFSKLLVIQFLVPCYIICFDCFVILSGLLVHSINASYKLVIESIDWKNLLLISSRIYLGSLAISVIQYWLSLRFRNFVIPLGFGLGLWITGIILMDWDKSIYYPYVYSAFMFFINFDKEPAKLIVLLVSSITALVLALIASFFDISRLAEKG</sequence>
<evidence type="ECO:0000313" key="2">
    <source>
        <dbReference type="EMBL" id="SDF62498.1"/>
    </source>
</evidence>
<protein>
    <recommendedName>
        <fullName evidence="4">ABC-2 family transporter protein</fullName>
    </recommendedName>
</protein>
<name>A0A1G7MKT0_9BACT</name>
<dbReference type="Pfam" id="PF12730">
    <property type="entry name" value="ABC2_membrane_4"/>
    <property type="match status" value="1"/>
</dbReference>
<reference evidence="3" key="1">
    <citation type="submission" date="2016-10" db="EMBL/GenBank/DDBJ databases">
        <authorList>
            <person name="Varghese N."/>
            <person name="Submissions S."/>
        </authorList>
    </citation>
    <scope>NUCLEOTIDE SEQUENCE [LARGE SCALE GENOMIC DNA]</scope>
    <source>
        <strain evidence="3">DSM 25329</strain>
    </source>
</reference>
<dbReference type="PANTHER" id="PTHR37305:SF1">
    <property type="entry name" value="MEMBRANE PROTEIN"/>
    <property type="match status" value="1"/>
</dbReference>
<feature type="transmembrane region" description="Helical" evidence="1">
    <location>
        <begin position="207"/>
        <end position="222"/>
    </location>
</feature>
<dbReference type="EMBL" id="FNAN01000011">
    <property type="protein sequence ID" value="SDF62498.1"/>
    <property type="molecule type" value="Genomic_DNA"/>
</dbReference>
<gene>
    <name evidence="2" type="ORF">SAMN04487996_111309</name>
</gene>
<evidence type="ECO:0000313" key="3">
    <source>
        <dbReference type="Proteomes" id="UP000198748"/>
    </source>
</evidence>
<feature type="transmembrane region" description="Helical" evidence="1">
    <location>
        <begin position="155"/>
        <end position="176"/>
    </location>
</feature>
<keyword evidence="3" id="KW-1185">Reference proteome</keyword>
<dbReference type="PANTHER" id="PTHR37305">
    <property type="entry name" value="INTEGRAL MEMBRANE PROTEIN-RELATED"/>
    <property type="match status" value="1"/>
</dbReference>
<feature type="transmembrane region" description="Helical" evidence="1">
    <location>
        <begin position="229"/>
        <end position="249"/>
    </location>
</feature>
<feature type="transmembrane region" description="Helical" evidence="1">
    <location>
        <begin position="20"/>
        <end position="41"/>
    </location>
</feature>
<dbReference type="OrthoDB" id="5946463at2"/>
<evidence type="ECO:0008006" key="4">
    <source>
        <dbReference type="Google" id="ProtNLM"/>
    </source>
</evidence>
<dbReference type="CDD" id="cd21809">
    <property type="entry name" value="ABC-2_lan_permease-like"/>
    <property type="match status" value="1"/>
</dbReference>
<dbReference type="AlphaFoldDB" id="A0A1G7MKT0"/>
<accession>A0A1G7MKT0</accession>
<keyword evidence="1" id="KW-0812">Transmembrane</keyword>
<feature type="transmembrane region" description="Helical" evidence="1">
    <location>
        <begin position="67"/>
        <end position="86"/>
    </location>
</feature>
<organism evidence="2 3">
    <name type="scientific">Dyadobacter soli</name>
    <dbReference type="NCBI Taxonomy" id="659014"/>
    <lineage>
        <taxon>Bacteria</taxon>
        <taxon>Pseudomonadati</taxon>
        <taxon>Bacteroidota</taxon>
        <taxon>Cytophagia</taxon>
        <taxon>Cytophagales</taxon>
        <taxon>Spirosomataceae</taxon>
        <taxon>Dyadobacter</taxon>
    </lineage>
</organism>
<keyword evidence="1" id="KW-0472">Membrane</keyword>
<feature type="transmembrane region" description="Helical" evidence="1">
    <location>
        <begin position="183"/>
        <end position="201"/>
    </location>
</feature>
<dbReference type="Proteomes" id="UP000198748">
    <property type="component" value="Unassembled WGS sequence"/>
</dbReference>
<dbReference type="STRING" id="659014.SAMN04487996_111309"/>
<dbReference type="RefSeq" id="WP_090153704.1">
    <property type="nucleotide sequence ID" value="NZ_FNAN01000011.1"/>
</dbReference>
<feature type="transmembrane region" description="Helical" evidence="1">
    <location>
        <begin position="107"/>
        <end position="135"/>
    </location>
</feature>
<proteinExistence type="predicted"/>
<evidence type="ECO:0000256" key="1">
    <source>
        <dbReference type="SAM" id="Phobius"/>
    </source>
</evidence>